<keyword evidence="2" id="KW-1185">Reference proteome</keyword>
<dbReference type="InterPro" id="IPR021345">
    <property type="entry name" value="DUF2961"/>
</dbReference>
<dbReference type="EMBL" id="JAUJEA010000010">
    <property type="protein sequence ID" value="MDN5204230.1"/>
    <property type="molecule type" value="Genomic_DNA"/>
</dbReference>
<dbReference type="Pfam" id="PF11175">
    <property type="entry name" value="DUF2961"/>
    <property type="match status" value="1"/>
</dbReference>
<sequence>MAQSEEKNSKLPTIPVGLDAYRMWDQWPLQRIGVRAYMRSTYDRSGGNEWADASHYLFAREEDHNVSLDVKGKGMLYFFRANHWHGSPWHFIVDGNDYVVKESGTDDPVNAKRTIRKSTFIPSKPFPEPLNWTWGTTNGANLIWTPMPFNESFRIAYSRTFYGTGYYIYNLFANENQLSQPLKSWNIKQEPDKDVLDLIHKAGTDIAPKGIATKTGEVVLDKETVTLAKINKPSSVVRAFKMKIPIEQSLDLDRVFLKVTWDKNKHPSINAPLSMFFGAGTFYNREEKEYLVKGFPVNIRYDYEKGELEASCYYPMPFFKSAKFELTGIRPGKTKVAYEIRYEPLKIDKQLSSYFHATYTDIPNPELGKDMVYLDTKGIEGQQDWSGSFVGTSFVFSHNGFLPTLEGDPRFFFDDSQTPQAYGTGTEEWGGGGDYWGGKNMTLPFAGHPCGTTKKENAKHEKDLIESAYRFLLADMMPFGKRAVIRFEHGGENLSTEHYEAVAYWYGLPKPSLVLTDSIDVGNPENERLHAYESPDASAVQTIVSRYEWGVDKLPTKVAKEWGSGHKLPENYDELKGKEIFPAQEKDGRYTRGVSTFIVDVSKDNVGVLLRRTLDYSFPNQTANVFVLDESNGQHEWKKAGIWYLAGSNTCIYSAPKGELGKRQKVVQTSNRRLRDDEFMIPATLTSGKSKLKIKVEFVANDQGLFLDMPFPKESAWSELDYKVYSYVLPEF</sequence>
<gene>
    <name evidence="1" type="ORF">QQ008_22755</name>
</gene>
<comment type="caution">
    <text evidence="1">The sequence shown here is derived from an EMBL/GenBank/DDBJ whole genome shotgun (WGS) entry which is preliminary data.</text>
</comment>
<evidence type="ECO:0000313" key="1">
    <source>
        <dbReference type="EMBL" id="MDN5204230.1"/>
    </source>
</evidence>
<reference evidence="1" key="1">
    <citation type="submission" date="2023-06" db="EMBL/GenBank/DDBJ databases">
        <title>Genomic of Parafulvivirga corallium.</title>
        <authorList>
            <person name="Wang G."/>
        </authorList>
    </citation>
    <scope>NUCLEOTIDE SEQUENCE</scope>
    <source>
        <strain evidence="1">BMA10</strain>
    </source>
</reference>
<evidence type="ECO:0000313" key="2">
    <source>
        <dbReference type="Proteomes" id="UP001172082"/>
    </source>
</evidence>
<organism evidence="1 2">
    <name type="scientific">Splendidivirga corallicola</name>
    <dbReference type="NCBI Taxonomy" id="3051826"/>
    <lineage>
        <taxon>Bacteria</taxon>
        <taxon>Pseudomonadati</taxon>
        <taxon>Bacteroidota</taxon>
        <taxon>Cytophagia</taxon>
        <taxon>Cytophagales</taxon>
        <taxon>Splendidivirgaceae</taxon>
        <taxon>Splendidivirga</taxon>
    </lineage>
</organism>
<accession>A0ABT8KTZ5</accession>
<dbReference type="Gene3D" id="2.60.120.1390">
    <property type="match status" value="1"/>
</dbReference>
<protein>
    <submittedName>
        <fullName evidence="1">DUF2961 domain-containing protein</fullName>
    </submittedName>
</protein>
<name>A0ABT8KTZ5_9BACT</name>
<proteinExistence type="predicted"/>
<dbReference type="Proteomes" id="UP001172082">
    <property type="component" value="Unassembled WGS sequence"/>
</dbReference>
<dbReference type="RefSeq" id="WP_346754255.1">
    <property type="nucleotide sequence ID" value="NZ_JAUJEA010000010.1"/>
</dbReference>